<dbReference type="Proteomes" id="UP000464262">
    <property type="component" value="Chromosome 1"/>
</dbReference>
<comment type="subcellular location">
    <subcellularLocation>
        <location evidence="1 7">Bacterial flagellum</location>
    </subcellularLocation>
    <subcellularLocation>
        <location evidence="2 7">Secreted</location>
    </subcellularLocation>
</comment>
<dbReference type="GO" id="GO:0005198">
    <property type="term" value="F:structural molecule activity"/>
    <property type="evidence" value="ECO:0007669"/>
    <property type="project" value="UniProtKB-UniRule"/>
</dbReference>
<keyword evidence="6 7" id="KW-0975">Bacterial flagellum</keyword>
<dbReference type="Pfam" id="PF06429">
    <property type="entry name" value="Flg_bbr_C"/>
    <property type="match status" value="1"/>
</dbReference>
<dbReference type="PRINTS" id="PR01005">
    <property type="entry name" value="FLGHOOKAP1"/>
</dbReference>
<evidence type="ECO:0000256" key="3">
    <source>
        <dbReference type="ARBA" id="ARBA00009677"/>
    </source>
</evidence>
<dbReference type="GO" id="GO:0005576">
    <property type="term" value="C:extracellular region"/>
    <property type="evidence" value="ECO:0007669"/>
    <property type="project" value="UniProtKB-SubCell"/>
</dbReference>
<dbReference type="GO" id="GO:0044780">
    <property type="term" value="P:bacterial-type flagellum assembly"/>
    <property type="evidence" value="ECO:0007669"/>
    <property type="project" value="InterPro"/>
</dbReference>
<accession>A0A7Z2YEK1</accession>
<evidence type="ECO:0000256" key="6">
    <source>
        <dbReference type="ARBA" id="ARBA00023143"/>
    </source>
</evidence>
<evidence type="ECO:0000259" key="8">
    <source>
        <dbReference type="Pfam" id="PF00460"/>
    </source>
</evidence>
<dbReference type="KEGG" id="vas:GT360_13990"/>
<dbReference type="InterPro" id="IPR010930">
    <property type="entry name" value="Flg_bb/hook_C_dom"/>
</dbReference>
<evidence type="ECO:0000313" key="12">
    <source>
        <dbReference type="Proteomes" id="UP000464262"/>
    </source>
</evidence>
<evidence type="ECO:0000259" key="9">
    <source>
        <dbReference type="Pfam" id="PF06429"/>
    </source>
</evidence>
<dbReference type="InterPro" id="IPR001444">
    <property type="entry name" value="Flag_bb_rod_N"/>
</dbReference>
<sequence>MSLMNIGLSGINASNVGMNVTAQNVANINTPGYSRQQAVFGTVGPKGMGEAGNGVSVNSIRRITDQYQTNQLFRASSMIGATSTSAQQLVRLENLLSADSMDLDQGFNSFFSALNGSSVSPYNSAHRTQIISEAEALANRFNQLSSSLDGQYADLNQQRESAVSQANSILTNINKLNEEIRKGEAAGANTSALQDERDVLITELSEIVEVRVTDAGDGTLDLSLPNGQPLLSGNQVAQFGLTTDPSNPQSKVLSLSFNGQDFPVGNDIGGKLGALDDYEHDVLKPAMDVINDIALEFATAFNDQLAEGFDLNGEAGKPLFIFDPENPAATIKVDPDFKAEDLALSGDGTPGDNGNLLKLIEIQEQEFDIGHLGTQTLGGAFTSLVGDVAVKSRQAQSDYQAASNIYVQATVEKSGTSGVNMDEEAVNLMKYQQAYQANLQVINTANQTFSAVMQLFY</sequence>
<feature type="domain" description="Flagellar basal-body/hook protein C-terminal" evidence="9">
    <location>
        <begin position="416"/>
        <end position="455"/>
    </location>
</feature>
<evidence type="ECO:0000256" key="4">
    <source>
        <dbReference type="ARBA" id="ARBA00016244"/>
    </source>
</evidence>
<dbReference type="InterPro" id="IPR053927">
    <property type="entry name" value="FlgK_helical"/>
</dbReference>
<dbReference type="PANTHER" id="PTHR30033:SF1">
    <property type="entry name" value="FLAGELLAR HOOK-ASSOCIATED PROTEIN 1"/>
    <property type="match status" value="1"/>
</dbReference>
<dbReference type="RefSeq" id="WP_164649436.1">
    <property type="nucleotide sequence ID" value="NZ_CP047475.1"/>
</dbReference>
<evidence type="ECO:0000259" key="10">
    <source>
        <dbReference type="Pfam" id="PF22638"/>
    </source>
</evidence>
<keyword evidence="12" id="KW-1185">Reference proteome</keyword>
<keyword evidence="11" id="KW-0282">Flagellum</keyword>
<evidence type="ECO:0000256" key="5">
    <source>
        <dbReference type="ARBA" id="ARBA00022525"/>
    </source>
</evidence>
<dbReference type="EMBL" id="CP047475">
    <property type="protein sequence ID" value="QIA64533.1"/>
    <property type="molecule type" value="Genomic_DNA"/>
</dbReference>
<dbReference type="NCBIfam" id="TIGR02492">
    <property type="entry name" value="flgK_ends"/>
    <property type="match status" value="1"/>
</dbReference>
<organism evidence="11 12">
    <name type="scientific">Vibrio astriarenae</name>
    <dbReference type="NCBI Taxonomy" id="1481923"/>
    <lineage>
        <taxon>Bacteria</taxon>
        <taxon>Pseudomonadati</taxon>
        <taxon>Pseudomonadota</taxon>
        <taxon>Gammaproteobacteria</taxon>
        <taxon>Vibrionales</taxon>
        <taxon>Vibrionaceae</taxon>
        <taxon>Vibrio</taxon>
    </lineage>
</organism>
<name>A0A7Z2YEK1_9VIBR</name>
<dbReference type="GO" id="GO:0009424">
    <property type="term" value="C:bacterial-type flagellum hook"/>
    <property type="evidence" value="ECO:0007669"/>
    <property type="project" value="UniProtKB-UniRule"/>
</dbReference>
<evidence type="ECO:0000256" key="1">
    <source>
        <dbReference type="ARBA" id="ARBA00004365"/>
    </source>
</evidence>
<reference evidence="11 12" key="1">
    <citation type="submission" date="2020-01" db="EMBL/GenBank/DDBJ databases">
        <title>Whole genome and functional gene identification of agarase of Vibrio HN897.</title>
        <authorList>
            <person name="Liu Y."/>
            <person name="Zhao Z."/>
        </authorList>
    </citation>
    <scope>NUCLEOTIDE SEQUENCE [LARGE SCALE GENOMIC DNA]</scope>
    <source>
        <strain evidence="11 12">HN897</strain>
    </source>
</reference>
<keyword evidence="11" id="KW-0966">Cell projection</keyword>
<feature type="domain" description="Flagellar basal body rod protein N-terminal" evidence="8">
    <location>
        <begin position="4"/>
        <end position="33"/>
    </location>
</feature>
<dbReference type="AlphaFoldDB" id="A0A7Z2YEK1"/>
<dbReference type="Pfam" id="PF22638">
    <property type="entry name" value="FlgK_D1"/>
    <property type="match status" value="1"/>
</dbReference>
<keyword evidence="5 7" id="KW-0964">Secreted</keyword>
<dbReference type="PANTHER" id="PTHR30033">
    <property type="entry name" value="FLAGELLAR HOOK-ASSOCIATED PROTEIN 1"/>
    <property type="match status" value="1"/>
</dbReference>
<evidence type="ECO:0000256" key="2">
    <source>
        <dbReference type="ARBA" id="ARBA00004613"/>
    </source>
</evidence>
<feature type="domain" description="Flagellar hook-associated protein FlgK helical" evidence="10">
    <location>
        <begin position="91"/>
        <end position="320"/>
    </location>
</feature>
<dbReference type="SUPFAM" id="SSF64518">
    <property type="entry name" value="Phase 1 flagellin"/>
    <property type="match status" value="1"/>
</dbReference>
<dbReference type="InterPro" id="IPR002371">
    <property type="entry name" value="FlgK"/>
</dbReference>
<dbReference type="Pfam" id="PF00460">
    <property type="entry name" value="Flg_bb_rod"/>
    <property type="match status" value="1"/>
</dbReference>
<evidence type="ECO:0000256" key="7">
    <source>
        <dbReference type="RuleBase" id="RU362065"/>
    </source>
</evidence>
<evidence type="ECO:0000313" key="11">
    <source>
        <dbReference type="EMBL" id="QIA64533.1"/>
    </source>
</evidence>
<gene>
    <name evidence="7 11" type="primary">flgK</name>
    <name evidence="11" type="ORF">GT360_13990</name>
</gene>
<keyword evidence="11" id="KW-0969">Cilium</keyword>
<comment type="similarity">
    <text evidence="3 7">Belongs to the flagella basal body rod proteins family.</text>
</comment>
<protein>
    <recommendedName>
        <fullName evidence="4 7">Flagellar hook-associated protein 1</fullName>
        <shortName evidence="7">HAP1</shortName>
    </recommendedName>
</protein>
<proteinExistence type="inferred from homology"/>